<dbReference type="GO" id="GO:0016020">
    <property type="term" value="C:membrane"/>
    <property type="evidence" value="ECO:0007669"/>
    <property type="project" value="UniProtKB-SubCell"/>
</dbReference>
<gene>
    <name evidence="7" type="ORF">A0H81_04078</name>
</gene>
<feature type="transmembrane region" description="Helical" evidence="6">
    <location>
        <begin position="108"/>
        <end position="126"/>
    </location>
</feature>
<keyword evidence="5 6" id="KW-0472">Membrane</keyword>
<keyword evidence="4 6" id="KW-1133">Transmembrane helix</keyword>
<accession>A0A1C7MGN7</accession>
<evidence type="ECO:0000313" key="8">
    <source>
        <dbReference type="Proteomes" id="UP000092993"/>
    </source>
</evidence>
<comment type="caution">
    <text evidence="7">The sequence shown here is derived from an EMBL/GenBank/DDBJ whole genome shotgun (WGS) entry which is preliminary data.</text>
</comment>
<feature type="transmembrane region" description="Helical" evidence="6">
    <location>
        <begin position="443"/>
        <end position="462"/>
    </location>
</feature>
<dbReference type="PANTHER" id="PTHR43791">
    <property type="entry name" value="PERMEASE-RELATED"/>
    <property type="match status" value="1"/>
</dbReference>
<sequence>MDSNSDIEKRPDHDLKPVTKTYDVDVAAQLTAGKVIAIDPEEAARIRRKIDWHLMPLMCSELYGCNNSTEHLELNECHCRMQFADKTTLGQSAVLGILKDDNINAAKFNLLSTIFYVFFLIFEWPQNIALQYLPVGKWMSVNIFVWSVALLCHAAATNFGGLFACRVFLGICEGAITPGFMIVTSMFYTRKEQSQRVGYWCNDVFPKTVVEHADAISFGCSLNEWFCYYPTRAHRIWHATHQDNCSSPVAMADGNHWHYYFHRLDPLLNRRVLPGPKNLAILLYRRDIVSPIRRPAEITCLMRILRNVTNSLSNQRQIIVAGFGYTPGQTTLLGCVDGAVEIIVILCTVTSATYWKNGRAYSAALAYCVAILGGSSSTSCHLKTGSACCSRTGSQVRVPLDFLVHPLVLTYPLRAVVTSIAPFVVTLGWVASTTAGHTKRLTANAIVMVGYAVGNSAGPQYWKAQYQPRDHVPWTILAVCWAVSGILLLVLRFYLARENAKRDREEHDSAYDDVYITQENEDGTTTEKKVDKAFLDLTDRMNRDYRYVL</sequence>
<feature type="transmembrane region" description="Helical" evidence="6">
    <location>
        <begin position="411"/>
        <end position="431"/>
    </location>
</feature>
<evidence type="ECO:0000256" key="4">
    <source>
        <dbReference type="ARBA" id="ARBA00022989"/>
    </source>
</evidence>
<organism evidence="7 8">
    <name type="scientific">Grifola frondosa</name>
    <name type="common">Maitake</name>
    <name type="synonym">Polyporus frondosus</name>
    <dbReference type="NCBI Taxonomy" id="5627"/>
    <lineage>
        <taxon>Eukaryota</taxon>
        <taxon>Fungi</taxon>
        <taxon>Dikarya</taxon>
        <taxon>Basidiomycota</taxon>
        <taxon>Agaricomycotina</taxon>
        <taxon>Agaricomycetes</taxon>
        <taxon>Polyporales</taxon>
        <taxon>Grifolaceae</taxon>
        <taxon>Grifola</taxon>
    </lineage>
</organism>
<feature type="transmembrane region" description="Helical" evidence="6">
    <location>
        <begin position="168"/>
        <end position="188"/>
    </location>
</feature>
<evidence type="ECO:0000256" key="6">
    <source>
        <dbReference type="SAM" id="Phobius"/>
    </source>
</evidence>
<evidence type="ECO:0000256" key="3">
    <source>
        <dbReference type="ARBA" id="ARBA00022692"/>
    </source>
</evidence>
<keyword evidence="2" id="KW-0813">Transport</keyword>
<dbReference type="Gene3D" id="1.20.1250.20">
    <property type="entry name" value="MFS general substrate transporter like domains"/>
    <property type="match status" value="1"/>
</dbReference>
<dbReference type="EMBL" id="LUGG01000004">
    <property type="protein sequence ID" value="OBZ75992.1"/>
    <property type="molecule type" value="Genomic_DNA"/>
</dbReference>
<evidence type="ECO:0000256" key="5">
    <source>
        <dbReference type="ARBA" id="ARBA00023136"/>
    </source>
</evidence>
<keyword evidence="8" id="KW-1185">Reference proteome</keyword>
<protein>
    <submittedName>
        <fullName evidence="7">Putative transporter PB10D8.01</fullName>
    </submittedName>
</protein>
<proteinExistence type="predicted"/>
<dbReference type="SUPFAM" id="SSF103473">
    <property type="entry name" value="MFS general substrate transporter"/>
    <property type="match status" value="1"/>
</dbReference>
<keyword evidence="3 6" id="KW-0812">Transmembrane</keyword>
<feature type="transmembrane region" description="Helical" evidence="6">
    <location>
        <begin position="474"/>
        <end position="495"/>
    </location>
</feature>
<reference evidence="7 8" key="1">
    <citation type="submission" date="2016-03" db="EMBL/GenBank/DDBJ databases">
        <title>Whole genome sequencing of Grifola frondosa 9006-11.</title>
        <authorList>
            <person name="Min B."/>
            <person name="Park H."/>
            <person name="Kim J.-G."/>
            <person name="Cho H."/>
            <person name="Oh Y.-L."/>
            <person name="Kong W.-S."/>
            <person name="Choi I.-G."/>
        </authorList>
    </citation>
    <scope>NUCLEOTIDE SEQUENCE [LARGE SCALE GENOMIC DNA]</scope>
    <source>
        <strain evidence="7 8">9006-11</strain>
    </source>
</reference>
<dbReference type="AlphaFoldDB" id="A0A1C7MGN7"/>
<evidence type="ECO:0000313" key="7">
    <source>
        <dbReference type="EMBL" id="OBZ75992.1"/>
    </source>
</evidence>
<evidence type="ECO:0000256" key="2">
    <source>
        <dbReference type="ARBA" id="ARBA00022448"/>
    </source>
</evidence>
<dbReference type="OMA" id="HRIWHAT"/>
<dbReference type="STRING" id="5627.A0A1C7MGN7"/>
<feature type="transmembrane region" description="Helical" evidence="6">
    <location>
        <begin position="138"/>
        <end position="156"/>
    </location>
</feature>
<dbReference type="InterPro" id="IPR011701">
    <property type="entry name" value="MFS"/>
</dbReference>
<comment type="subcellular location">
    <subcellularLocation>
        <location evidence="1">Membrane</location>
        <topology evidence="1">Multi-pass membrane protein</topology>
    </subcellularLocation>
</comment>
<dbReference type="InterPro" id="IPR036259">
    <property type="entry name" value="MFS_trans_sf"/>
</dbReference>
<evidence type="ECO:0000256" key="1">
    <source>
        <dbReference type="ARBA" id="ARBA00004141"/>
    </source>
</evidence>
<dbReference type="PANTHER" id="PTHR43791:SF63">
    <property type="entry name" value="HIGH AFFINITY CYSTEINE TRANSPORTER"/>
    <property type="match status" value="1"/>
</dbReference>
<dbReference type="Pfam" id="PF07690">
    <property type="entry name" value="MFS_1"/>
    <property type="match status" value="1"/>
</dbReference>
<dbReference type="Proteomes" id="UP000092993">
    <property type="component" value="Unassembled WGS sequence"/>
</dbReference>
<dbReference type="OrthoDB" id="6730379at2759"/>
<dbReference type="GO" id="GO:0022857">
    <property type="term" value="F:transmembrane transporter activity"/>
    <property type="evidence" value="ECO:0007669"/>
    <property type="project" value="InterPro"/>
</dbReference>
<name>A0A1C7MGN7_GRIFR</name>